<evidence type="ECO:0000256" key="1">
    <source>
        <dbReference type="SAM" id="MobiDB-lite"/>
    </source>
</evidence>
<feature type="compositionally biased region" description="Basic and acidic residues" evidence="1">
    <location>
        <begin position="189"/>
        <end position="203"/>
    </location>
</feature>
<feature type="region of interest" description="Disordered" evidence="1">
    <location>
        <begin position="50"/>
        <end position="79"/>
    </location>
</feature>
<proteinExistence type="predicted"/>
<protein>
    <submittedName>
        <fullName evidence="2">Uncharacterized protein</fullName>
    </submittedName>
</protein>
<gene>
    <name evidence="2" type="ORF">TWF730_010857</name>
</gene>
<feature type="region of interest" description="Disordered" evidence="1">
    <location>
        <begin position="336"/>
        <end position="374"/>
    </location>
</feature>
<sequence length="714" mass="79224">MATPSSPAKMVSSTNLSLSNTSPWRLKVTVEAEPDNDMFLDLAAEESLTRQMRKPKASRSRIFSNPIIPPQKAREDTAISEDSLGLDNISGIFAEDITQSLPPVTPKRPLSEVSKSLNTIIVPLKGSEPKPKIQKRKSTPARKRARAIDLSASEIDIAQPPATTTPKRGRGRPRKSINTATDIVAAVVSRRDDSRKDVQKGENHQNGTDIEQSHPKAPVEETFHMLSPPSSPIPQTLDRDGTFSVLPLEDQYDQSIMASEGFSMIAPRLATTTGASAGLTTPSPTPDAEDYDLEDSIFPAKPSANIISRRDEETVAATSQQSLQAKVVEGEAIEEDGAEEIAPVSQKPGPRRRRSLRLSSKPTIDTLAESSAQGSKVIERFRELTQNAAKPNEPSLSDPKDDASSFRRFLQTEPKDVVPGTYEESTVYFANKKPAQKIDRRRLTPAKKSRSGIVEPAEGDFGNILPEHLLAPANPVVKRRVSGQKAATNTRPAVVAPRKEVPAMRRVAQDDFGDEGRSVRWHEDVMGGSFSLNSSSMERPEAETPQQESTHRLLENEVIIEPFRPHAGRLSNGTPMPLVVPKAWNNRYWVALTDLAYPNTKLAKRSKRSMAKLHPEESAEQAMERRRKILNALPRNDEGYLVLSENDSKSIDAFEEMMRREILGEKKVSGETRRMWGFSRHQIREALIVLRVSRQRRIQWVVSAGERLEDWGLA</sequence>
<feature type="compositionally biased region" description="Basic and acidic residues" evidence="1">
    <location>
        <begin position="211"/>
        <end position="223"/>
    </location>
</feature>
<evidence type="ECO:0000313" key="2">
    <source>
        <dbReference type="EMBL" id="KAK6343261.1"/>
    </source>
</evidence>
<comment type="caution">
    <text evidence="2">The sequence shown here is derived from an EMBL/GenBank/DDBJ whole genome shotgun (WGS) entry which is preliminary data.</text>
</comment>
<evidence type="ECO:0000313" key="3">
    <source>
        <dbReference type="Proteomes" id="UP001373714"/>
    </source>
</evidence>
<dbReference type="Proteomes" id="UP001373714">
    <property type="component" value="Unassembled WGS sequence"/>
</dbReference>
<feature type="region of interest" description="Disordered" evidence="1">
    <location>
        <begin position="530"/>
        <end position="550"/>
    </location>
</feature>
<dbReference type="EMBL" id="JAVHNS010000009">
    <property type="protein sequence ID" value="KAK6343261.1"/>
    <property type="molecule type" value="Genomic_DNA"/>
</dbReference>
<keyword evidence="3" id="KW-1185">Reference proteome</keyword>
<feature type="region of interest" description="Disordered" evidence="1">
    <location>
        <begin position="122"/>
        <end position="240"/>
    </location>
</feature>
<name>A0AAV9UJ18_9PEZI</name>
<reference evidence="2 3" key="1">
    <citation type="submission" date="2019-10" db="EMBL/GenBank/DDBJ databases">
        <authorList>
            <person name="Palmer J.M."/>
        </authorList>
    </citation>
    <scope>NUCLEOTIDE SEQUENCE [LARGE SCALE GENOMIC DNA]</scope>
    <source>
        <strain evidence="2 3">TWF730</strain>
    </source>
</reference>
<dbReference type="AlphaFoldDB" id="A0AAV9UJ18"/>
<accession>A0AAV9UJ18</accession>
<organism evidence="2 3">
    <name type="scientific">Orbilia blumenaviensis</name>
    <dbReference type="NCBI Taxonomy" id="1796055"/>
    <lineage>
        <taxon>Eukaryota</taxon>
        <taxon>Fungi</taxon>
        <taxon>Dikarya</taxon>
        <taxon>Ascomycota</taxon>
        <taxon>Pezizomycotina</taxon>
        <taxon>Orbiliomycetes</taxon>
        <taxon>Orbiliales</taxon>
        <taxon>Orbiliaceae</taxon>
        <taxon>Orbilia</taxon>
    </lineage>
</organism>
<feature type="compositionally biased region" description="Basic residues" evidence="1">
    <location>
        <begin position="132"/>
        <end position="145"/>
    </location>
</feature>